<gene>
    <name evidence="1" type="ORF">KXJ70_01280</name>
</gene>
<sequence>MIRYDKAKQFKLASVQSREGVLLMDHYQLRIDEPEGEYKTMYYLDSGQIYQKSTAFLRIMATMPYPWRLLVIFKLIPRGARDFCYDFIASNRYAIFGKYSTCTLPHSDHELRFLNIHNQ</sequence>
<dbReference type="InterPro" id="IPR052927">
    <property type="entry name" value="DCC_oxidoreductase"/>
</dbReference>
<dbReference type="InterPro" id="IPR007263">
    <property type="entry name" value="DCC1-like"/>
</dbReference>
<keyword evidence="2" id="KW-1185">Reference proteome</keyword>
<organism evidence="1 2">
    <name type="scientific">Zhongshania aquimaris</name>
    <dbReference type="NCBI Taxonomy" id="2857107"/>
    <lineage>
        <taxon>Bacteria</taxon>
        <taxon>Pseudomonadati</taxon>
        <taxon>Pseudomonadota</taxon>
        <taxon>Gammaproteobacteria</taxon>
        <taxon>Cellvibrionales</taxon>
        <taxon>Spongiibacteraceae</taxon>
        <taxon>Zhongshania</taxon>
    </lineage>
</organism>
<dbReference type="Proteomes" id="UP001166291">
    <property type="component" value="Unassembled WGS sequence"/>
</dbReference>
<accession>A0ABS6VM52</accession>
<reference evidence="1" key="1">
    <citation type="submission" date="2021-07" db="EMBL/GenBank/DDBJ databases">
        <title>Zhongshania sp. CAU 1632 isolated from seawater.</title>
        <authorList>
            <person name="Kim W."/>
        </authorList>
    </citation>
    <scope>NUCLEOTIDE SEQUENCE</scope>
    <source>
        <strain evidence="1">CAU 1632</strain>
    </source>
</reference>
<proteinExistence type="predicted"/>
<dbReference type="Pfam" id="PF04134">
    <property type="entry name" value="DCC1-like"/>
    <property type="match status" value="1"/>
</dbReference>
<dbReference type="PANTHER" id="PTHR33639:SF2">
    <property type="entry name" value="DUF393 DOMAIN-CONTAINING PROTEIN"/>
    <property type="match status" value="1"/>
</dbReference>
<dbReference type="PANTHER" id="PTHR33639">
    <property type="entry name" value="THIOL-DISULFIDE OXIDOREDUCTASE DCC"/>
    <property type="match status" value="1"/>
</dbReference>
<name>A0ABS6VM52_9GAMM</name>
<protein>
    <submittedName>
        <fullName evidence="1">DUF393 domain-containing protein</fullName>
    </submittedName>
</protein>
<evidence type="ECO:0000313" key="2">
    <source>
        <dbReference type="Proteomes" id="UP001166291"/>
    </source>
</evidence>
<dbReference type="EMBL" id="JAHWDQ010000001">
    <property type="protein sequence ID" value="MBW2939390.1"/>
    <property type="molecule type" value="Genomic_DNA"/>
</dbReference>
<evidence type="ECO:0000313" key="1">
    <source>
        <dbReference type="EMBL" id="MBW2939390.1"/>
    </source>
</evidence>
<comment type="caution">
    <text evidence="1">The sequence shown here is derived from an EMBL/GenBank/DDBJ whole genome shotgun (WGS) entry which is preliminary data.</text>
</comment>